<dbReference type="Gene3D" id="3.40.190.10">
    <property type="entry name" value="Periplasmic binding protein-like II"/>
    <property type="match status" value="2"/>
</dbReference>
<dbReference type="CDD" id="cd13692">
    <property type="entry name" value="PBP2_BztA"/>
    <property type="match status" value="1"/>
</dbReference>
<dbReference type="AlphaFoldDB" id="A0A1H6D9V6"/>
<dbReference type="Pfam" id="PF00497">
    <property type="entry name" value="SBP_bac_3"/>
    <property type="match status" value="1"/>
</dbReference>
<dbReference type="SMART" id="SM00062">
    <property type="entry name" value="PBPb"/>
    <property type="match status" value="1"/>
</dbReference>
<dbReference type="GO" id="GO:0006865">
    <property type="term" value="P:amino acid transport"/>
    <property type="evidence" value="ECO:0007669"/>
    <property type="project" value="TreeGrafter"/>
</dbReference>
<evidence type="ECO:0000256" key="1">
    <source>
        <dbReference type="ARBA" id="ARBA00010333"/>
    </source>
</evidence>
<feature type="domain" description="Solute-binding protein family 3/N-terminal" evidence="5">
    <location>
        <begin position="37"/>
        <end position="261"/>
    </location>
</feature>
<keyword evidence="7" id="KW-1185">Reference proteome</keyword>
<dbReference type="RefSeq" id="WP_103875619.1">
    <property type="nucleotide sequence ID" value="NZ_FNUY01000019.1"/>
</dbReference>
<dbReference type="InterPro" id="IPR001638">
    <property type="entry name" value="Solute-binding_3/MltF_N"/>
</dbReference>
<dbReference type="Proteomes" id="UP000236743">
    <property type="component" value="Unassembled WGS sequence"/>
</dbReference>
<proteinExistence type="inferred from homology"/>
<keyword evidence="3 4" id="KW-0732">Signal</keyword>
<evidence type="ECO:0000259" key="5">
    <source>
        <dbReference type="SMART" id="SM00062"/>
    </source>
</evidence>
<evidence type="ECO:0000256" key="3">
    <source>
        <dbReference type="ARBA" id="ARBA00022729"/>
    </source>
</evidence>
<dbReference type="SUPFAM" id="SSF53850">
    <property type="entry name" value="Periplasmic binding protein-like II"/>
    <property type="match status" value="1"/>
</dbReference>
<evidence type="ECO:0000313" key="6">
    <source>
        <dbReference type="EMBL" id="SEG82049.1"/>
    </source>
</evidence>
<dbReference type="PANTHER" id="PTHR30085">
    <property type="entry name" value="AMINO ACID ABC TRANSPORTER PERMEASE"/>
    <property type="match status" value="1"/>
</dbReference>
<feature type="chain" id="PRO_5009295682" evidence="4">
    <location>
        <begin position="18"/>
        <end position="337"/>
    </location>
</feature>
<comment type="similarity">
    <text evidence="1">Belongs to the bacterial solute-binding protein 3 family.</text>
</comment>
<feature type="signal peptide" evidence="4">
    <location>
        <begin position="1"/>
        <end position="17"/>
    </location>
</feature>
<keyword evidence="2" id="KW-0813">Transport</keyword>
<gene>
    <name evidence="6" type="ORF">SAMN04488115_11965</name>
</gene>
<sequence>MFKALANLAAVSCLAFAGDLQAGTLENVKARGQLKCSSTVGTPGFSIADSNGRHTGLEIDFCRAIATAIFGDPEKVMIVPLMPAVRFTALQSGEVDVLFGTTTWTLGRETTNGSLFATVTYYDGQGIMVRSGVINSPKELNGATVCTNQGSTTELNLTDFFRTNGLKNEIVAYSTQEEALQAYASGRCDAFSTDKSVLYAFRSKLPDPEKHAVLEETLSKEPLAASVRQGDDPWYNVVKWSSHVLHAAEEAGLNSKNVDSVASSTNDPNILRLLGKEGKIGESMGLSNQWAYNIIKKVGAYDEIFERNIGKDSPLKIDRGLNASWKKGGLHYSPPIR</sequence>
<dbReference type="OrthoDB" id="9777941at2"/>
<dbReference type="PANTHER" id="PTHR30085:SF7">
    <property type="entry name" value="AMINO-ACID ABC TRANSPORTER-BINDING PROTEIN YHDW-RELATED"/>
    <property type="match status" value="1"/>
</dbReference>
<reference evidence="6 7" key="1">
    <citation type="submission" date="2016-10" db="EMBL/GenBank/DDBJ databases">
        <authorList>
            <person name="de Groot N.N."/>
        </authorList>
    </citation>
    <scope>NUCLEOTIDE SEQUENCE [LARGE SCALE GENOMIC DNA]</scope>
    <source>
        <strain evidence="6 7">DSM 26656</strain>
    </source>
</reference>
<evidence type="ECO:0000313" key="7">
    <source>
        <dbReference type="Proteomes" id="UP000236743"/>
    </source>
</evidence>
<accession>A0A1H6D9V6</accession>
<evidence type="ECO:0000256" key="2">
    <source>
        <dbReference type="ARBA" id="ARBA00022448"/>
    </source>
</evidence>
<protein>
    <submittedName>
        <fullName evidence="6">General L-amino acid transport system substrate-binding protein</fullName>
    </submittedName>
</protein>
<organism evidence="6 7">
    <name type="scientific">Bosea lathyri</name>
    <dbReference type="NCBI Taxonomy" id="1036778"/>
    <lineage>
        <taxon>Bacteria</taxon>
        <taxon>Pseudomonadati</taxon>
        <taxon>Pseudomonadota</taxon>
        <taxon>Alphaproteobacteria</taxon>
        <taxon>Hyphomicrobiales</taxon>
        <taxon>Boseaceae</taxon>
        <taxon>Bosea</taxon>
    </lineage>
</organism>
<evidence type="ECO:0000256" key="4">
    <source>
        <dbReference type="SAM" id="SignalP"/>
    </source>
</evidence>
<dbReference type="EMBL" id="FNUY01000019">
    <property type="protein sequence ID" value="SEG82049.1"/>
    <property type="molecule type" value="Genomic_DNA"/>
</dbReference>
<dbReference type="InterPro" id="IPR051455">
    <property type="entry name" value="Bact_solute-bind_prot3"/>
</dbReference>
<name>A0A1H6D9V6_9HYPH</name>